<dbReference type="PRINTS" id="PR00455">
    <property type="entry name" value="HTHTETR"/>
</dbReference>
<evidence type="ECO:0000256" key="1">
    <source>
        <dbReference type="ARBA" id="ARBA00023015"/>
    </source>
</evidence>
<dbReference type="PANTHER" id="PTHR30055">
    <property type="entry name" value="HTH-TYPE TRANSCRIPTIONAL REGULATOR RUTR"/>
    <property type="match status" value="1"/>
</dbReference>
<dbReference type="AlphaFoldDB" id="A0A6I6JFK0"/>
<sequence>MTKPKPKGKRGRPKVMPDDQRRALIVAEAEKLFVERGFNGTSTEQIAAHCQISKQTLYRLFPCKIELFAAVVESHRLSMIDLGDGYDDLPLDQALARIFMIGLDQPSYELRAAFLRAAHVESVQHPELREILRSRGGERTRTELAAWLDRQCAKGRLVIDDPDNTAHMLMDMFTGAVIFEAIGGFGWATREERMAHFRVCIDTFLNGTLPGSRRS</sequence>
<feature type="DNA-binding region" description="H-T-H motif" evidence="4">
    <location>
        <begin position="42"/>
        <end position="61"/>
    </location>
</feature>
<keyword evidence="1" id="KW-0805">Transcription regulation</keyword>
<reference evidence="6 7" key="1">
    <citation type="submission" date="2019-11" db="EMBL/GenBank/DDBJ databases">
        <authorList>
            <person name="Zheng R.K."/>
            <person name="Sun C.M."/>
        </authorList>
    </citation>
    <scope>NUCLEOTIDE SEQUENCE [LARGE SCALE GENOMIC DNA]</scope>
    <source>
        <strain evidence="6 7">SRB007</strain>
    </source>
</reference>
<evidence type="ECO:0000313" key="7">
    <source>
        <dbReference type="Proteomes" id="UP000428328"/>
    </source>
</evidence>
<dbReference type="Gene3D" id="1.10.357.10">
    <property type="entry name" value="Tetracycline Repressor, domain 2"/>
    <property type="match status" value="1"/>
</dbReference>
<dbReference type="GO" id="GO:0000976">
    <property type="term" value="F:transcription cis-regulatory region binding"/>
    <property type="evidence" value="ECO:0007669"/>
    <property type="project" value="TreeGrafter"/>
</dbReference>
<dbReference type="Pfam" id="PF14246">
    <property type="entry name" value="TetR_C_7"/>
    <property type="match status" value="1"/>
</dbReference>
<accession>A0A6I6JFK0</accession>
<dbReference type="SUPFAM" id="SSF48498">
    <property type="entry name" value="Tetracyclin repressor-like, C-terminal domain"/>
    <property type="match status" value="1"/>
</dbReference>
<evidence type="ECO:0000256" key="3">
    <source>
        <dbReference type="ARBA" id="ARBA00023163"/>
    </source>
</evidence>
<dbReference type="RefSeq" id="WP_158946518.1">
    <property type="nucleotide sequence ID" value="NZ_CP046400.1"/>
</dbReference>
<protein>
    <submittedName>
        <fullName evidence="6">TetR family transcriptional regulator</fullName>
    </submittedName>
</protein>
<evidence type="ECO:0000259" key="5">
    <source>
        <dbReference type="PROSITE" id="PS50977"/>
    </source>
</evidence>
<dbReference type="InterPro" id="IPR001647">
    <property type="entry name" value="HTH_TetR"/>
</dbReference>
<evidence type="ECO:0000313" key="6">
    <source>
        <dbReference type="EMBL" id="QGY39293.1"/>
    </source>
</evidence>
<dbReference type="EMBL" id="CP046400">
    <property type="protein sequence ID" value="QGY39293.1"/>
    <property type="molecule type" value="Genomic_DNA"/>
</dbReference>
<dbReference type="InterPro" id="IPR036271">
    <property type="entry name" value="Tet_transcr_reg_TetR-rel_C_sf"/>
</dbReference>
<organism evidence="6 7">
    <name type="scientific">Pseudodesulfovibrio cashew</name>
    <dbReference type="NCBI Taxonomy" id="2678688"/>
    <lineage>
        <taxon>Bacteria</taxon>
        <taxon>Pseudomonadati</taxon>
        <taxon>Thermodesulfobacteriota</taxon>
        <taxon>Desulfovibrionia</taxon>
        <taxon>Desulfovibrionales</taxon>
        <taxon>Desulfovibrionaceae</taxon>
    </lineage>
</organism>
<dbReference type="SUPFAM" id="SSF46689">
    <property type="entry name" value="Homeodomain-like"/>
    <property type="match status" value="1"/>
</dbReference>
<name>A0A6I6JFK0_9BACT</name>
<feature type="domain" description="HTH tetR-type" evidence="5">
    <location>
        <begin position="19"/>
        <end position="79"/>
    </location>
</feature>
<dbReference type="GO" id="GO:0003700">
    <property type="term" value="F:DNA-binding transcription factor activity"/>
    <property type="evidence" value="ECO:0007669"/>
    <property type="project" value="TreeGrafter"/>
</dbReference>
<keyword evidence="3" id="KW-0804">Transcription</keyword>
<evidence type="ECO:0000256" key="2">
    <source>
        <dbReference type="ARBA" id="ARBA00023125"/>
    </source>
</evidence>
<keyword evidence="2 4" id="KW-0238">DNA-binding</keyword>
<dbReference type="InterPro" id="IPR009057">
    <property type="entry name" value="Homeodomain-like_sf"/>
</dbReference>
<dbReference type="PROSITE" id="PS50977">
    <property type="entry name" value="HTH_TETR_2"/>
    <property type="match status" value="1"/>
</dbReference>
<dbReference type="KEGG" id="psel:GM415_03880"/>
<dbReference type="FunFam" id="1.10.10.60:FF:000141">
    <property type="entry name" value="TetR family transcriptional regulator"/>
    <property type="match status" value="1"/>
</dbReference>
<dbReference type="Proteomes" id="UP000428328">
    <property type="component" value="Chromosome"/>
</dbReference>
<keyword evidence="7" id="KW-1185">Reference proteome</keyword>
<dbReference type="InterPro" id="IPR039536">
    <property type="entry name" value="TetR_C_Proteobacteria"/>
</dbReference>
<evidence type="ECO:0000256" key="4">
    <source>
        <dbReference type="PROSITE-ProRule" id="PRU00335"/>
    </source>
</evidence>
<proteinExistence type="predicted"/>
<dbReference type="PANTHER" id="PTHR30055:SF234">
    <property type="entry name" value="HTH-TYPE TRANSCRIPTIONAL REGULATOR BETI"/>
    <property type="match status" value="1"/>
</dbReference>
<gene>
    <name evidence="6" type="ORF">GM415_03880</name>
</gene>
<dbReference type="InterPro" id="IPR050109">
    <property type="entry name" value="HTH-type_TetR-like_transc_reg"/>
</dbReference>
<dbReference type="Pfam" id="PF00440">
    <property type="entry name" value="TetR_N"/>
    <property type="match status" value="1"/>
</dbReference>